<keyword evidence="1" id="KW-0143">Chaperone</keyword>
<dbReference type="Pfam" id="PF01774">
    <property type="entry name" value="UreD"/>
    <property type="match status" value="1"/>
</dbReference>
<evidence type="ECO:0000313" key="3">
    <source>
        <dbReference type="Proteomes" id="UP001275440"/>
    </source>
</evidence>
<reference evidence="2 3" key="1">
    <citation type="submission" date="2019-10" db="EMBL/GenBank/DDBJ databases">
        <title>Draft Genome Assembly of Rhodococcus zopfii DSM44189.</title>
        <authorList>
            <person name="Sutton J.M."/>
            <person name="Akob D.M."/>
            <person name="Bushman T.J."/>
        </authorList>
    </citation>
    <scope>NUCLEOTIDE SEQUENCE [LARGE SCALE GENOMIC DNA]</scope>
    <source>
        <strain evidence="2 3">DSM 44189</strain>
    </source>
</reference>
<evidence type="ECO:0000256" key="1">
    <source>
        <dbReference type="ARBA" id="ARBA00023186"/>
    </source>
</evidence>
<gene>
    <name evidence="2" type="ORF">F8M49_08645</name>
</gene>
<sequence>MTAPSTPTTVAVQRASGRARCRFVPGAFGPRVQGGDANGARVALVAAGALLLGGDDVVIDLEVGAGAWLEIVETAGTVAYDAAGRASSWTVRARLGAGATLVWDGLPFVVADGADVTRRTELMLERGARVVLRETLVLGRSGERGGAARSYTVAMLEERPLLVEDLDLSPRVRALPGVVGSHRVMDSVLALGWRPEATPGVRDGAYRFELDGPGTLVRWLGGELHRSGAVDEHVAAWRHLW</sequence>
<dbReference type="InterPro" id="IPR002669">
    <property type="entry name" value="UreD"/>
</dbReference>
<proteinExistence type="predicted"/>
<name>A0ABU3WN69_9NOCA</name>
<accession>A0ABU3WN69</accession>
<evidence type="ECO:0000313" key="2">
    <source>
        <dbReference type="EMBL" id="MDV2475452.1"/>
    </source>
</evidence>
<organism evidence="2 3">
    <name type="scientific">Rhodococcus zopfii</name>
    <dbReference type="NCBI Taxonomy" id="43772"/>
    <lineage>
        <taxon>Bacteria</taxon>
        <taxon>Bacillati</taxon>
        <taxon>Actinomycetota</taxon>
        <taxon>Actinomycetes</taxon>
        <taxon>Mycobacteriales</taxon>
        <taxon>Nocardiaceae</taxon>
        <taxon>Rhodococcus</taxon>
    </lineage>
</organism>
<keyword evidence="3" id="KW-1185">Reference proteome</keyword>
<dbReference type="Proteomes" id="UP001275440">
    <property type="component" value="Unassembled WGS sequence"/>
</dbReference>
<protein>
    <submittedName>
        <fullName evidence="2">Urease accessory protein UreD</fullName>
    </submittedName>
</protein>
<dbReference type="EMBL" id="WBMO01000001">
    <property type="protein sequence ID" value="MDV2475452.1"/>
    <property type="molecule type" value="Genomic_DNA"/>
</dbReference>
<comment type="caution">
    <text evidence="2">The sequence shown here is derived from an EMBL/GenBank/DDBJ whole genome shotgun (WGS) entry which is preliminary data.</text>
</comment>